<gene>
    <name evidence="1" type="ORF">scyTo_0019741</name>
</gene>
<protein>
    <submittedName>
        <fullName evidence="1">Uncharacterized protein</fullName>
    </submittedName>
</protein>
<dbReference type="EMBL" id="BFAA01015005">
    <property type="protein sequence ID" value="GCB75224.1"/>
    <property type="molecule type" value="Genomic_DNA"/>
</dbReference>
<sequence>MQFVWCGCVAVSFPGGRGGSGESEETQRESFIVTGGYTPLVILVMDTPWEAGTKMQKTPIILAKPPAERVRDRAHDAAEPSGGAGFKGHFLCCVQ</sequence>
<dbReference type="AlphaFoldDB" id="A0A401PQ26"/>
<accession>A0A401PQ26</accession>
<comment type="caution">
    <text evidence="1">The sequence shown here is derived from an EMBL/GenBank/DDBJ whole genome shotgun (WGS) entry which is preliminary data.</text>
</comment>
<evidence type="ECO:0000313" key="2">
    <source>
        <dbReference type="Proteomes" id="UP000288216"/>
    </source>
</evidence>
<reference evidence="1 2" key="1">
    <citation type="journal article" date="2018" name="Nat. Ecol. Evol.">
        <title>Shark genomes provide insights into elasmobranch evolution and the origin of vertebrates.</title>
        <authorList>
            <person name="Hara Y"/>
            <person name="Yamaguchi K"/>
            <person name="Onimaru K"/>
            <person name="Kadota M"/>
            <person name="Koyanagi M"/>
            <person name="Keeley SD"/>
            <person name="Tatsumi K"/>
            <person name="Tanaka K"/>
            <person name="Motone F"/>
            <person name="Kageyama Y"/>
            <person name="Nozu R"/>
            <person name="Adachi N"/>
            <person name="Nishimura O"/>
            <person name="Nakagawa R"/>
            <person name="Tanegashima C"/>
            <person name="Kiyatake I"/>
            <person name="Matsumoto R"/>
            <person name="Murakumo K"/>
            <person name="Nishida K"/>
            <person name="Terakita A"/>
            <person name="Kuratani S"/>
            <person name="Sato K"/>
            <person name="Hyodo S Kuraku.S."/>
        </authorList>
    </citation>
    <scope>NUCLEOTIDE SEQUENCE [LARGE SCALE GENOMIC DNA]</scope>
</reference>
<proteinExistence type="predicted"/>
<name>A0A401PQ26_SCYTO</name>
<dbReference type="Proteomes" id="UP000288216">
    <property type="component" value="Unassembled WGS sequence"/>
</dbReference>
<organism evidence="1 2">
    <name type="scientific">Scyliorhinus torazame</name>
    <name type="common">Cloudy catshark</name>
    <name type="synonym">Catulus torazame</name>
    <dbReference type="NCBI Taxonomy" id="75743"/>
    <lineage>
        <taxon>Eukaryota</taxon>
        <taxon>Metazoa</taxon>
        <taxon>Chordata</taxon>
        <taxon>Craniata</taxon>
        <taxon>Vertebrata</taxon>
        <taxon>Chondrichthyes</taxon>
        <taxon>Elasmobranchii</taxon>
        <taxon>Galeomorphii</taxon>
        <taxon>Galeoidea</taxon>
        <taxon>Carcharhiniformes</taxon>
        <taxon>Scyliorhinidae</taxon>
        <taxon>Scyliorhinus</taxon>
    </lineage>
</organism>
<evidence type="ECO:0000313" key="1">
    <source>
        <dbReference type="EMBL" id="GCB75224.1"/>
    </source>
</evidence>
<keyword evidence="2" id="KW-1185">Reference proteome</keyword>